<dbReference type="GO" id="GO:0044550">
    <property type="term" value="P:secondary metabolite biosynthetic process"/>
    <property type="evidence" value="ECO:0007669"/>
    <property type="project" value="TreeGrafter"/>
</dbReference>
<keyword evidence="5" id="KW-1185">Reference proteome</keyword>
<dbReference type="CDD" id="cd00827">
    <property type="entry name" value="init_cond_enzymes"/>
    <property type="match status" value="1"/>
</dbReference>
<dbReference type="EMBL" id="MSIE01000080">
    <property type="protein sequence ID" value="OLF09971.1"/>
    <property type="molecule type" value="Genomic_DNA"/>
</dbReference>
<dbReference type="Proteomes" id="UP000185596">
    <property type="component" value="Unassembled WGS sequence"/>
</dbReference>
<protein>
    <recommendedName>
        <fullName evidence="3">Beta-ketoacyl-[acyl-carrier-protein] synthase III C-terminal domain-containing protein</fullName>
    </recommendedName>
</protein>
<dbReference type="STRING" id="1912961.BU204_32275"/>
<dbReference type="Gene3D" id="3.40.47.10">
    <property type="match status" value="2"/>
</dbReference>
<evidence type="ECO:0000259" key="3">
    <source>
        <dbReference type="Pfam" id="PF08541"/>
    </source>
</evidence>
<dbReference type="InterPro" id="IPR013747">
    <property type="entry name" value="ACP_syn_III_C"/>
</dbReference>
<organism evidence="4 5">
    <name type="scientific">Actinophytocola xanthii</name>
    <dbReference type="NCBI Taxonomy" id="1912961"/>
    <lineage>
        <taxon>Bacteria</taxon>
        <taxon>Bacillati</taxon>
        <taxon>Actinomycetota</taxon>
        <taxon>Actinomycetes</taxon>
        <taxon>Pseudonocardiales</taxon>
        <taxon>Pseudonocardiaceae</taxon>
    </lineage>
</organism>
<proteinExistence type="predicted"/>
<comment type="caution">
    <text evidence="4">The sequence shown here is derived from an EMBL/GenBank/DDBJ whole genome shotgun (WGS) entry which is preliminary data.</text>
</comment>
<keyword evidence="2" id="KW-0012">Acyltransferase</keyword>
<dbReference type="AlphaFoldDB" id="A0A1Q8C6K7"/>
<accession>A0A1Q8C6K7</accession>
<name>A0A1Q8C6K7_9PSEU</name>
<evidence type="ECO:0000256" key="2">
    <source>
        <dbReference type="ARBA" id="ARBA00023315"/>
    </source>
</evidence>
<dbReference type="SUPFAM" id="SSF53901">
    <property type="entry name" value="Thiolase-like"/>
    <property type="match status" value="1"/>
</dbReference>
<keyword evidence="1" id="KW-0808">Transferase</keyword>
<gene>
    <name evidence="4" type="ORF">BU204_32275</name>
</gene>
<dbReference type="PANTHER" id="PTHR34069">
    <property type="entry name" value="3-OXOACYL-[ACYL-CARRIER-PROTEIN] SYNTHASE 3"/>
    <property type="match status" value="1"/>
</dbReference>
<evidence type="ECO:0000256" key="1">
    <source>
        <dbReference type="ARBA" id="ARBA00022679"/>
    </source>
</evidence>
<sequence length="350" mass="36244">MPTDLYLAGAAAWLPPAVSAKQVAANGGYSEEELTANGIVCAPEGTDSPPEMAARAAATALSRSPGVTSEDIALVLHAHSHHQGQAFWSPASYVAREIGVTGAVAVNIGQMSNSGMAALELALPYLAARPGAAALVTAADRFRAPSFDRWSADLGIVYGDGAAALVVSGGGGFAKVLSMRTRTDPSLERLHRGNVPFTDHAGAEPVNVRRTKVEYVTEVGLPSIIERSTAGVMSVVSGALADAGLGMDQMAVVVLPNLGRHVLAAQYLQHLELTPERTLMDWTAHTGHLGGGDQLAAVARLVETKRVSAGQHVLLVGAGGGFSWSAAVVEVLEVPDWPEQTAMPELPADV</sequence>
<dbReference type="PANTHER" id="PTHR34069:SF2">
    <property type="entry name" value="BETA-KETOACYL-[ACYL-CARRIER-PROTEIN] SYNTHASE III"/>
    <property type="match status" value="1"/>
</dbReference>
<evidence type="ECO:0000313" key="5">
    <source>
        <dbReference type="Proteomes" id="UP000185596"/>
    </source>
</evidence>
<evidence type="ECO:0000313" key="4">
    <source>
        <dbReference type="EMBL" id="OLF09971.1"/>
    </source>
</evidence>
<dbReference type="GO" id="GO:0016746">
    <property type="term" value="F:acyltransferase activity"/>
    <property type="evidence" value="ECO:0007669"/>
    <property type="project" value="UniProtKB-KW"/>
</dbReference>
<feature type="domain" description="Beta-ketoacyl-[acyl-carrier-protein] synthase III C-terminal" evidence="3">
    <location>
        <begin position="240"/>
        <end position="330"/>
    </location>
</feature>
<reference evidence="4 5" key="1">
    <citation type="submission" date="2016-12" db="EMBL/GenBank/DDBJ databases">
        <title>The draft genome sequence of Actinophytocola sp. 11-183.</title>
        <authorList>
            <person name="Wang W."/>
            <person name="Yuan L."/>
        </authorList>
    </citation>
    <scope>NUCLEOTIDE SEQUENCE [LARGE SCALE GENOMIC DNA]</scope>
    <source>
        <strain evidence="4 5">11-183</strain>
    </source>
</reference>
<dbReference type="InterPro" id="IPR016039">
    <property type="entry name" value="Thiolase-like"/>
</dbReference>
<dbReference type="Pfam" id="PF08541">
    <property type="entry name" value="ACP_syn_III_C"/>
    <property type="match status" value="1"/>
</dbReference>